<evidence type="ECO:0000313" key="1">
    <source>
        <dbReference type="EMBL" id="CAG8517366.1"/>
    </source>
</evidence>
<protein>
    <submittedName>
        <fullName evidence="1">11940_t:CDS:1</fullName>
    </submittedName>
</protein>
<dbReference type="EMBL" id="CAJVPY010001333">
    <property type="protein sequence ID" value="CAG8517366.1"/>
    <property type="molecule type" value="Genomic_DNA"/>
</dbReference>
<reference evidence="1" key="1">
    <citation type="submission" date="2021-06" db="EMBL/GenBank/DDBJ databases">
        <authorList>
            <person name="Kallberg Y."/>
            <person name="Tangrot J."/>
            <person name="Rosling A."/>
        </authorList>
    </citation>
    <scope>NUCLEOTIDE SEQUENCE</scope>
    <source>
        <strain evidence="1">MA453B</strain>
    </source>
</reference>
<dbReference type="AlphaFoldDB" id="A0A9N9A4J7"/>
<proteinExistence type="predicted"/>
<accession>A0A9N9A4J7</accession>
<keyword evidence="2" id="KW-1185">Reference proteome</keyword>
<dbReference type="OrthoDB" id="2448732at2759"/>
<evidence type="ECO:0000313" key="2">
    <source>
        <dbReference type="Proteomes" id="UP000789405"/>
    </source>
</evidence>
<comment type="caution">
    <text evidence="1">The sequence shown here is derived from an EMBL/GenBank/DDBJ whole genome shotgun (WGS) entry which is preliminary data.</text>
</comment>
<organism evidence="1 2">
    <name type="scientific">Dentiscutata erythropus</name>
    <dbReference type="NCBI Taxonomy" id="1348616"/>
    <lineage>
        <taxon>Eukaryota</taxon>
        <taxon>Fungi</taxon>
        <taxon>Fungi incertae sedis</taxon>
        <taxon>Mucoromycota</taxon>
        <taxon>Glomeromycotina</taxon>
        <taxon>Glomeromycetes</taxon>
        <taxon>Diversisporales</taxon>
        <taxon>Gigasporaceae</taxon>
        <taxon>Dentiscutata</taxon>
    </lineage>
</organism>
<gene>
    <name evidence="1" type="ORF">DERYTH_LOCUS3694</name>
</gene>
<name>A0A9N9A4J7_9GLOM</name>
<dbReference type="Proteomes" id="UP000789405">
    <property type="component" value="Unassembled WGS sequence"/>
</dbReference>
<sequence>MTFEQARKTIGQLQTASHLELPVKPEEIPIDIAKIIPFALPLEDNTRTAAIVKALRLIFNFSQLPDSYFVTVQIALPHNPNELKEKLPSPYFDLPPEKIDLPSTPKHYMQNLGTCFFANQKMKANSKA</sequence>